<reference evidence="6" key="1">
    <citation type="submission" date="2021-12" db="EMBL/GenBank/DDBJ databases">
        <title>Curvularia clavata genome.</title>
        <authorList>
            <person name="Cao Y."/>
        </authorList>
    </citation>
    <scope>NUCLEOTIDE SEQUENCE</scope>
    <source>
        <strain evidence="6">Yc1106</strain>
    </source>
</reference>
<dbReference type="EMBL" id="CP089274">
    <property type="protein sequence ID" value="USP72738.1"/>
    <property type="molecule type" value="Genomic_DNA"/>
</dbReference>
<evidence type="ECO:0000256" key="3">
    <source>
        <dbReference type="ARBA" id="ARBA00023002"/>
    </source>
</evidence>
<evidence type="ECO:0000256" key="4">
    <source>
        <dbReference type="ARBA" id="ARBA00023004"/>
    </source>
</evidence>
<feature type="binding site" evidence="5">
    <location>
        <position position="136"/>
    </location>
    <ligand>
        <name>Fe cation</name>
        <dbReference type="ChEBI" id="CHEBI:24875"/>
        <note>catalytic</note>
    </ligand>
</feature>
<evidence type="ECO:0000313" key="6">
    <source>
        <dbReference type="EMBL" id="USP72738.1"/>
    </source>
</evidence>
<dbReference type="VEuPathDB" id="FungiDB:yc1106_00012"/>
<sequence length="156" mass="17549">MVHPETVVEEGVNEFRRIEDRLLGKAHNRYWILTSDPTKEMYSNGTAAQAGFNTLLCHNFETGKKQTYYHGDDITFQEPCFVPRSDDAPPEDGYIVIMADLYRENRSHLLLFEAQNIEKGPIAEVKLPLKLLDGLHGSWVDGKDIALAVEAGAKST</sequence>
<dbReference type="Proteomes" id="UP001056012">
    <property type="component" value="Chromosome 1"/>
</dbReference>
<dbReference type="OrthoDB" id="1069523at2759"/>
<dbReference type="GO" id="GO:0046872">
    <property type="term" value="F:metal ion binding"/>
    <property type="evidence" value="ECO:0007669"/>
    <property type="project" value="UniProtKB-KW"/>
</dbReference>
<protein>
    <submittedName>
        <fullName evidence="6">Uncharacterized protein</fullName>
    </submittedName>
</protein>
<organism evidence="6 7">
    <name type="scientific">Curvularia clavata</name>
    <dbReference type="NCBI Taxonomy" id="95742"/>
    <lineage>
        <taxon>Eukaryota</taxon>
        <taxon>Fungi</taxon>
        <taxon>Dikarya</taxon>
        <taxon>Ascomycota</taxon>
        <taxon>Pezizomycotina</taxon>
        <taxon>Dothideomycetes</taxon>
        <taxon>Pleosporomycetidae</taxon>
        <taxon>Pleosporales</taxon>
        <taxon>Pleosporineae</taxon>
        <taxon>Pleosporaceae</taxon>
        <taxon>Curvularia</taxon>
    </lineage>
</organism>
<dbReference type="Pfam" id="PF03055">
    <property type="entry name" value="RPE65"/>
    <property type="match status" value="1"/>
</dbReference>
<evidence type="ECO:0000256" key="2">
    <source>
        <dbReference type="ARBA" id="ARBA00022723"/>
    </source>
</evidence>
<gene>
    <name evidence="6" type="ORF">yc1106_00012</name>
</gene>
<keyword evidence="7" id="KW-1185">Reference proteome</keyword>
<dbReference type="PANTHER" id="PTHR10543">
    <property type="entry name" value="BETA-CAROTENE DIOXYGENASE"/>
    <property type="match status" value="1"/>
</dbReference>
<name>A0A9Q8Z2F6_CURCL</name>
<accession>A0A9Q8Z2F6</accession>
<dbReference type="InterPro" id="IPR004294">
    <property type="entry name" value="Carotenoid_Oase"/>
</dbReference>
<keyword evidence="4 5" id="KW-0408">Iron</keyword>
<dbReference type="AlphaFoldDB" id="A0A9Q8Z2F6"/>
<proteinExistence type="inferred from homology"/>
<evidence type="ECO:0000313" key="7">
    <source>
        <dbReference type="Proteomes" id="UP001056012"/>
    </source>
</evidence>
<keyword evidence="3" id="KW-0560">Oxidoreductase</keyword>
<dbReference type="PANTHER" id="PTHR10543:SF89">
    <property type="entry name" value="CAROTENOID 9,10(9',10')-CLEAVAGE DIOXYGENASE 1"/>
    <property type="match status" value="1"/>
</dbReference>
<comment type="similarity">
    <text evidence="1">Belongs to the carotenoid oxygenase family.</text>
</comment>
<dbReference type="GO" id="GO:0016121">
    <property type="term" value="P:carotene catabolic process"/>
    <property type="evidence" value="ECO:0007669"/>
    <property type="project" value="TreeGrafter"/>
</dbReference>
<dbReference type="GO" id="GO:0010436">
    <property type="term" value="F:carotenoid dioxygenase activity"/>
    <property type="evidence" value="ECO:0007669"/>
    <property type="project" value="TreeGrafter"/>
</dbReference>
<evidence type="ECO:0000256" key="1">
    <source>
        <dbReference type="ARBA" id="ARBA00006787"/>
    </source>
</evidence>
<evidence type="ECO:0000256" key="5">
    <source>
        <dbReference type="PIRSR" id="PIRSR604294-1"/>
    </source>
</evidence>
<keyword evidence="2 5" id="KW-0479">Metal-binding</keyword>
<comment type="cofactor">
    <cofactor evidence="5">
        <name>Fe(2+)</name>
        <dbReference type="ChEBI" id="CHEBI:29033"/>
    </cofactor>
    <text evidence="5">Binds 1 Fe(2+) ion per subunit.</text>
</comment>